<proteinExistence type="predicted"/>
<dbReference type="InterPro" id="IPR012794">
    <property type="entry name" value="PcaR_PcaU"/>
</dbReference>
<dbReference type="GO" id="GO:0045892">
    <property type="term" value="P:negative regulation of DNA-templated transcription"/>
    <property type="evidence" value="ECO:0007669"/>
    <property type="project" value="TreeGrafter"/>
</dbReference>
<dbReference type="InterPro" id="IPR050707">
    <property type="entry name" value="HTH_MetabolicPath_Reg"/>
</dbReference>
<name>A0A6J7K7D3_9ZZZZ</name>
<dbReference type="EMBL" id="CAFBNF010000161">
    <property type="protein sequence ID" value="CAB4950272.1"/>
    <property type="molecule type" value="Genomic_DNA"/>
</dbReference>
<evidence type="ECO:0000259" key="4">
    <source>
        <dbReference type="PROSITE" id="PS51077"/>
    </source>
</evidence>
<dbReference type="GO" id="GO:0003700">
    <property type="term" value="F:DNA-binding transcription factor activity"/>
    <property type="evidence" value="ECO:0007669"/>
    <property type="project" value="TreeGrafter"/>
</dbReference>
<keyword evidence="2" id="KW-0238">DNA-binding</keyword>
<evidence type="ECO:0000256" key="3">
    <source>
        <dbReference type="ARBA" id="ARBA00023163"/>
    </source>
</evidence>
<dbReference type="Pfam" id="PF01614">
    <property type="entry name" value="IclR_C"/>
    <property type="match status" value="1"/>
</dbReference>
<dbReference type="InterPro" id="IPR036388">
    <property type="entry name" value="WH-like_DNA-bd_sf"/>
</dbReference>
<dbReference type="Gene3D" id="1.10.10.10">
    <property type="entry name" value="Winged helix-like DNA-binding domain superfamily/Winged helix DNA-binding domain"/>
    <property type="match status" value="1"/>
</dbReference>
<sequence>MPVPPAPPAPPALAAPRAPEFVQSLDRGLAVIRAFSRDRPRLTLSDVARETGLTRAAARRFLLTLEALGYVGSDGRLFYLRPKVLELGFAYLSSATVAKVAQDHLEHLADRLHESCSASVLDLPDIVYVARAATNRIMTISLTVGARLPAHCTSMGRVLLASLDEETLAHYLATTAFHPLSDRTITDPLAIGAEIAVVRERGWALQDQELETGVRSVAVPIHAADGAVIAAVNVSAHAARVPLETLTGEFLEQLRRAAVAIDQDLAHGSITTPPGLPIP</sequence>
<dbReference type="InterPro" id="IPR029016">
    <property type="entry name" value="GAF-like_dom_sf"/>
</dbReference>
<dbReference type="PROSITE" id="PS51078">
    <property type="entry name" value="ICLR_ED"/>
    <property type="match status" value="1"/>
</dbReference>
<feature type="domain" description="IclR-ED" evidence="5">
    <location>
        <begin position="83"/>
        <end position="267"/>
    </location>
</feature>
<keyword evidence="3" id="KW-0804">Transcription</keyword>
<evidence type="ECO:0000259" key="5">
    <source>
        <dbReference type="PROSITE" id="PS51078"/>
    </source>
</evidence>
<dbReference type="NCBIfam" id="TIGR02431">
    <property type="entry name" value="pcaR_pcaU"/>
    <property type="match status" value="1"/>
</dbReference>
<evidence type="ECO:0000256" key="2">
    <source>
        <dbReference type="ARBA" id="ARBA00023125"/>
    </source>
</evidence>
<keyword evidence="1" id="KW-0805">Transcription regulation</keyword>
<organism evidence="6">
    <name type="scientific">freshwater metagenome</name>
    <dbReference type="NCBI Taxonomy" id="449393"/>
    <lineage>
        <taxon>unclassified sequences</taxon>
        <taxon>metagenomes</taxon>
        <taxon>ecological metagenomes</taxon>
    </lineage>
</organism>
<dbReference type="InterPro" id="IPR014757">
    <property type="entry name" value="Tscrpt_reg_IclR_C"/>
</dbReference>
<dbReference type="SUPFAM" id="SSF55781">
    <property type="entry name" value="GAF domain-like"/>
    <property type="match status" value="1"/>
</dbReference>
<dbReference type="PROSITE" id="PS51077">
    <property type="entry name" value="HTH_ICLR"/>
    <property type="match status" value="1"/>
</dbReference>
<dbReference type="GO" id="GO:0003677">
    <property type="term" value="F:DNA binding"/>
    <property type="evidence" value="ECO:0007669"/>
    <property type="project" value="UniProtKB-KW"/>
</dbReference>
<evidence type="ECO:0000313" key="6">
    <source>
        <dbReference type="EMBL" id="CAB4950272.1"/>
    </source>
</evidence>
<dbReference type="PANTHER" id="PTHR30136:SF34">
    <property type="entry name" value="TRANSCRIPTIONAL REGULATOR"/>
    <property type="match status" value="1"/>
</dbReference>
<dbReference type="Pfam" id="PF09339">
    <property type="entry name" value="HTH_IclR"/>
    <property type="match status" value="1"/>
</dbReference>
<feature type="domain" description="HTH iclR-type" evidence="4">
    <location>
        <begin position="22"/>
        <end position="82"/>
    </location>
</feature>
<dbReference type="InterPro" id="IPR036390">
    <property type="entry name" value="WH_DNA-bd_sf"/>
</dbReference>
<dbReference type="AlphaFoldDB" id="A0A6J7K7D3"/>
<gene>
    <name evidence="6" type="ORF">UFOPK3773_01366</name>
</gene>
<dbReference type="Gene3D" id="3.30.450.40">
    <property type="match status" value="1"/>
</dbReference>
<dbReference type="SMART" id="SM00346">
    <property type="entry name" value="HTH_ICLR"/>
    <property type="match status" value="1"/>
</dbReference>
<dbReference type="InterPro" id="IPR005471">
    <property type="entry name" value="Tscrpt_reg_IclR_N"/>
</dbReference>
<dbReference type="GO" id="GO:0045893">
    <property type="term" value="P:positive regulation of DNA-templated transcription"/>
    <property type="evidence" value="ECO:0007669"/>
    <property type="project" value="InterPro"/>
</dbReference>
<evidence type="ECO:0000256" key="1">
    <source>
        <dbReference type="ARBA" id="ARBA00023015"/>
    </source>
</evidence>
<accession>A0A6J7K7D3</accession>
<dbReference type="GO" id="GO:0046278">
    <property type="term" value="P:3,4-dihydroxybenzoate metabolic process"/>
    <property type="evidence" value="ECO:0007669"/>
    <property type="project" value="InterPro"/>
</dbReference>
<dbReference type="SUPFAM" id="SSF46785">
    <property type="entry name" value="Winged helix' DNA-binding domain"/>
    <property type="match status" value="1"/>
</dbReference>
<dbReference type="PANTHER" id="PTHR30136">
    <property type="entry name" value="HELIX-TURN-HELIX TRANSCRIPTIONAL REGULATOR, ICLR FAMILY"/>
    <property type="match status" value="1"/>
</dbReference>
<reference evidence="6" key="1">
    <citation type="submission" date="2020-05" db="EMBL/GenBank/DDBJ databases">
        <authorList>
            <person name="Chiriac C."/>
            <person name="Salcher M."/>
            <person name="Ghai R."/>
            <person name="Kavagutti S V."/>
        </authorList>
    </citation>
    <scope>NUCLEOTIDE SEQUENCE</scope>
</reference>
<protein>
    <submittedName>
        <fullName evidence="6">Unannotated protein</fullName>
    </submittedName>
</protein>